<dbReference type="EMBL" id="JAABNR010000002">
    <property type="protein sequence ID" value="NBZ86567.1"/>
    <property type="molecule type" value="Genomic_DNA"/>
</dbReference>
<accession>A0AAE4Y7E9</accession>
<name>A0AAE4Y7E9_9RHOB</name>
<dbReference type="Proteomes" id="UP001193501">
    <property type="component" value="Unassembled WGS sequence"/>
</dbReference>
<dbReference type="HAMAP" id="MF_01393">
    <property type="entry name" value="ATP_synth_a_bact"/>
    <property type="match status" value="1"/>
</dbReference>
<proteinExistence type="inferred from homology"/>
<keyword evidence="5 11" id="KW-0812">Transmembrane</keyword>
<evidence type="ECO:0000256" key="5">
    <source>
        <dbReference type="ARBA" id="ARBA00022692"/>
    </source>
</evidence>
<gene>
    <name evidence="11" type="primary">atpB</name>
    <name evidence="13" type="ORF">GV832_03165</name>
</gene>
<evidence type="ECO:0000256" key="4">
    <source>
        <dbReference type="ARBA" id="ARBA00022547"/>
    </source>
</evidence>
<dbReference type="Pfam" id="PF00119">
    <property type="entry name" value="ATP-synt_A"/>
    <property type="match status" value="1"/>
</dbReference>
<evidence type="ECO:0000256" key="3">
    <source>
        <dbReference type="ARBA" id="ARBA00022448"/>
    </source>
</evidence>
<dbReference type="CDD" id="cd00310">
    <property type="entry name" value="ATP-synt_Fo_a_6"/>
    <property type="match status" value="1"/>
</dbReference>
<dbReference type="Gene3D" id="1.20.120.220">
    <property type="entry name" value="ATP synthase, F0 complex, subunit A"/>
    <property type="match status" value="1"/>
</dbReference>
<keyword evidence="9 11" id="KW-0472">Membrane</keyword>
<evidence type="ECO:0000256" key="7">
    <source>
        <dbReference type="ARBA" id="ARBA00022989"/>
    </source>
</evidence>
<dbReference type="NCBIfam" id="NF004482">
    <property type="entry name" value="PRK05815.2-4"/>
    <property type="match status" value="1"/>
</dbReference>
<keyword evidence="6 11" id="KW-0375">Hydrogen ion transport</keyword>
<evidence type="ECO:0000256" key="9">
    <source>
        <dbReference type="ARBA" id="ARBA00023136"/>
    </source>
</evidence>
<dbReference type="RefSeq" id="WP_168773368.1">
    <property type="nucleotide sequence ID" value="NZ_JAABNR010000002.1"/>
</dbReference>
<dbReference type="PANTHER" id="PTHR11410">
    <property type="entry name" value="ATP SYNTHASE SUBUNIT A"/>
    <property type="match status" value="1"/>
</dbReference>
<keyword evidence="14" id="KW-1185">Reference proteome</keyword>
<protein>
    <recommendedName>
        <fullName evidence="11 12">ATP synthase subunit a</fullName>
    </recommendedName>
    <alternativeName>
        <fullName evidence="11">ATP synthase F0 sector subunit a</fullName>
    </alternativeName>
    <alternativeName>
        <fullName evidence="11">F-ATPase subunit 6</fullName>
    </alternativeName>
</protein>
<feature type="transmembrane region" description="Helical" evidence="11">
    <location>
        <begin position="202"/>
        <end position="223"/>
    </location>
</feature>
<evidence type="ECO:0000256" key="8">
    <source>
        <dbReference type="ARBA" id="ARBA00023065"/>
    </source>
</evidence>
<dbReference type="PANTHER" id="PTHR11410:SF0">
    <property type="entry name" value="ATP SYNTHASE SUBUNIT A"/>
    <property type="match status" value="1"/>
</dbReference>
<reference evidence="13" key="1">
    <citation type="submission" date="2020-01" db="EMBL/GenBank/DDBJ databases">
        <authorList>
            <person name="Chen W.-M."/>
        </authorList>
    </citation>
    <scope>NUCLEOTIDE SEQUENCE</scope>
    <source>
        <strain evidence="13">CYK-10</strain>
    </source>
</reference>
<evidence type="ECO:0000256" key="11">
    <source>
        <dbReference type="HAMAP-Rule" id="MF_01393"/>
    </source>
</evidence>
<comment type="caution">
    <text evidence="13">The sequence shown here is derived from an EMBL/GenBank/DDBJ whole genome shotgun (WGS) entry which is preliminary data.</text>
</comment>
<dbReference type="InterPro" id="IPR045083">
    <property type="entry name" value="ATP_synth_F0_asu_bact/mt"/>
</dbReference>
<dbReference type="InterPro" id="IPR023011">
    <property type="entry name" value="ATP_synth_F0_asu_AS"/>
</dbReference>
<feature type="transmembrane region" description="Helical" evidence="11">
    <location>
        <begin position="131"/>
        <end position="151"/>
    </location>
</feature>
<dbReference type="GO" id="GO:0045259">
    <property type="term" value="C:proton-transporting ATP synthase complex"/>
    <property type="evidence" value="ECO:0007669"/>
    <property type="project" value="UniProtKB-KW"/>
</dbReference>
<comment type="function">
    <text evidence="11 12">Key component of the proton channel; it plays a direct role in the translocation of protons across the membrane.</text>
</comment>
<keyword evidence="4 11" id="KW-0138">CF(0)</keyword>
<keyword evidence="10 11" id="KW-0066">ATP synthesis</keyword>
<dbReference type="NCBIfam" id="TIGR01131">
    <property type="entry name" value="ATP_synt_6_or_A"/>
    <property type="match status" value="1"/>
</dbReference>
<dbReference type="SUPFAM" id="SSF81336">
    <property type="entry name" value="F1F0 ATP synthase subunit A"/>
    <property type="match status" value="1"/>
</dbReference>
<feature type="transmembrane region" description="Helical" evidence="11">
    <location>
        <begin position="157"/>
        <end position="181"/>
    </location>
</feature>
<keyword evidence="7 11" id="KW-1133">Transmembrane helix</keyword>
<dbReference type="InterPro" id="IPR035908">
    <property type="entry name" value="F0_ATP_A_sf"/>
</dbReference>
<dbReference type="GO" id="GO:0005886">
    <property type="term" value="C:plasma membrane"/>
    <property type="evidence" value="ECO:0007669"/>
    <property type="project" value="UniProtKB-SubCell"/>
</dbReference>
<evidence type="ECO:0000313" key="13">
    <source>
        <dbReference type="EMBL" id="NBZ86567.1"/>
    </source>
</evidence>
<feature type="transmembrane region" description="Helical" evidence="11">
    <location>
        <begin position="48"/>
        <end position="66"/>
    </location>
</feature>
<comment type="similarity">
    <text evidence="2 11 12">Belongs to the ATPase A chain family.</text>
</comment>
<evidence type="ECO:0000256" key="10">
    <source>
        <dbReference type="ARBA" id="ARBA00023310"/>
    </source>
</evidence>
<feature type="transmembrane region" description="Helical" evidence="11">
    <location>
        <begin position="101"/>
        <end position="119"/>
    </location>
</feature>
<dbReference type="PRINTS" id="PR00123">
    <property type="entry name" value="ATPASEA"/>
</dbReference>
<evidence type="ECO:0000256" key="1">
    <source>
        <dbReference type="ARBA" id="ARBA00004141"/>
    </source>
</evidence>
<feature type="transmembrane region" description="Helical" evidence="11">
    <location>
        <begin position="229"/>
        <end position="261"/>
    </location>
</feature>
<dbReference type="InterPro" id="IPR000568">
    <property type="entry name" value="ATP_synth_F0_asu"/>
</dbReference>
<keyword evidence="8 11" id="KW-0406">Ion transport</keyword>
<dbReference type="GO" id="GO:0046933">
    <property type="term" value="F:proton-transporting ATP synthase activity, rotational mechanism"/>
    <property type="evidence" value="ECO:0007669"/>
    <property type="project" value="UniProtKB-UniRule"/>
</dbReference>
<evidence type="ECO:0000256" key="6">
    <source>
        <dbReference type="ARBA" id="ARBA00022781"/>
    </source>
</evidence>
<keyword evidence="11" id="KW-1003">Cell membrane</keyword>
<dbReference type="PROSITE" id="PS00449">
    <property type="entry name" value="ATPASE_A"/>
    <property type="match status" value="1"/>
</dbReference>
<evidence type="ECO:0000313" key="14">
    <source>
        <dbReference type="Proteomes" id="UP001193501"/>
    </source>
</evidence>
<comment type="subcellular location">
    <subcellularLocation>
        <location evidence="11 12">Cell membrane</location>
        <topology evidence="11 12">Multi-pass membrane protein</topology>
    </subcellularLocation>
    <subcellularLocation>
        <location evidence="1">Membrane</location>
        <topology evidence="1">Multi-pass membrane protein</topology>
    </subcellularLocation>
</comment>
<evidence type="ECO:0000256" key="2">
    <source>
        <dbReference type="ARBA" id="ARBA00006810"/>
    </source>
</evidence>
<organism evidence="13 14">
    <name type="scientific">Stagnihabitans tardus</name>
    <dbReference type="NCBI Taxonomy" id="2699202"/>
    <lineage>
        <taxon>Bacteria</taxon>
        <taxon>Pseudomonadati</taxon>
        <taxon>Pseudomonadota</taxon>
        <taxon>Alphaproteobacteria</taxon>
        <taxon>Rhodobacterales</taxon>
        <taxon>Paracoccaceae</taxon>
        <taxon>Stagnihabitans</taxon>
    </lineage>
</organism>
<evidence type="ECO:0000256" key="12">
    <source>
        <dbReference type="RuleBase" id="RU000483"/>
    </source>
</evidence>
<sequence length="270" mass="28559">MNVAEAGGLLIDPMHQFQIVPLFAGAAGEHGGGHGPEIGLFTITNQTLWLGIAVVAIFLLFVLGTARRSVIPGRVQSIGELIYGFIHDMVEDVLGHEGAKFFPWLMVLFTFIVTSNLLGLLPKSFSPTSHIAVTAVLALGVFLTVTLVGLYKKGLGFLGMFWVSSAPLALRPILAVIELISYFVRPLSHSIRLGGNIMAGHAVIKVFAGFASIVGIPTVGIAMKAGVSGVSILAIAGIYGLELLVAVVQAYVFTILTCVYLRDAVGEAHH</sequence>
<keyword evidence="3 11" id="KW-0813">Transport</keyword>
<dbReference type="AlphaFoldDB" id="A0AAE4Y7E9"/>